<dbReference type="KEGG" id="ovi:T265_12635"/>
<dbReference type="EMBL" id="KL596626">
    <property type="protein sequence ID" value="KER33280.1"/>
    <property type="molecule type" value="Genomic_DNA"/>
</dbReference>
<evidence type="ECO:0000313" key="2">
    <source>
        <dbReference type="Proteomes" id="UP000054324"/>
    </source>
</evidence>
<evidence type="ECO:0000313" key="1">
    <source>
        <dbReference type="EMBL" id="KER33280.1"/>
    </source>
</evidence>
<keyword evidence="2" id="KW-1185">Reference proteome</keyword>
<organism evidence="1 2">
    <name type="scientific">Opisthorchis viverrini</name>
    <name type="common">Southeast Asian liver fluke</name>
    <dbReference type="NCBI Taxonomy" id="6198"/>
    <lineage>
        <taxon>Eukaryota</taxon>
        <taxon>Metazoa</taxon>
        <taxon>Spiralia</taxon>
        <taxon>Lophotrochozoa</taxon>
        <taxon>Platyhelminthes</taxon>
        <taxon>Trematoda</taxon>
        <taxon>Digenea</taxon>
        <taxon>Opisthorchiida</taxon>
        <taxon>Opisthorchiata</taxon>
        <taxon>Opisthorchiidae</taxon>
        <taxon>Opisthorchis</taxon>
    </lineage>
</organism>
<gene>
    <name evidence="1" type="ORF">T265_12635</name>
</gene>
<reference evidence="1 2" key="1">
    <citation type="submission" date="2013-11" db="EMBL/GenBank/DDBJ databases">
        <title>Opisthorchis viverrini - life in the bile duct.</title>
        <authorList>
            <person name="Young N.D."/>
            <person name="Nagarajan N."/>
            <person name="Lin S.J."/>
            <person name="Korhonen P.K."/>
            <person name="Jex A.R."/>
            <person name="Hall R.S."/>
            <person name="Safavi-Hemami H."/>
            <person name="Kaewkong W."/>
            <person name="Bertrand D."/>
            <person name="Gao S."/>
            <person name="Seet Q."/>
            <person name="Wongkham S."/>
            <person name="Teh B.T."/>
            <person name="Wongkham C."/>
            <person name="Intapan P.M."/>
            <person name="Maleewong W."/>
            <person name="Yang X."/>
            <person name="Hu M."/>
            <person name="Wang Z."/>
            <person name="Hofmann A."/>
            <person name="Sternberg P.W."/>
            <person name="Tan P."/>
            <person name="Wang J."/>
            <person name="Gasser R.B."/>
        </authorList>
    </citation>
    <scope>NUCLEOTIDE SEQUENCE [LARGE SCALE GENOMIC DNA]</scope>
</reference>
<dbReference type="CTD" id="20326803"/>
<protein>
    <submittedName>
        <fullName evidence="1">Uncharacterized protein</fullName>
    </submittedName>
</protein>
<feature type="non-terminal residue" evidence="1">
    <location>
        <position position="1"/>
    </location>
</feature>
<dbReference type="RefSeq" id="XP_009162981.1">
    <property type="nucleotide sequence ID" value="XM_009164717.1"/>
</dbReference>
<proteinExistence type="predicted"/>
<dbReference type="AlphaFoldDB" id="A0A075ABR5"/>
<dbReference type="GeneID" id="20326803"/>
<dbReference type="Proteomes" id="UP000054324">
    <property type="component" value="Unassembled WGS sequence"/>
</dbReference>
<dbReference type="OrthoDB" id="10591228at2759"/>
<name>A0A075ABR5_OPIVI</name>
<sequence length="245" mass="28093">NIRLTETRKPCLTRGPHKERNRLSPVGEVSARYSFKLVTVLSVALYASLNVEYFTRCRISSGGGQVKYRMFIWEKSFSCSTLSVPSYYATRRKHEGWDTARSPKPRQGKSMCRGRVRATNIRLTETRKPCLTRGPHKERNRLSPVGEVSARYSFKLVTVLSVALYASLNVEYFTRCRISSGGGQVKYRMFIWEKSFSCSTLSVPSYYATRRKHEGWDTARSPKPRQGKSMCRGRVRATVNLCLKH</sequence>
<accession>A0A075ABR5</accession>